<organism evidence="11 12">
    <name type="scientific">Knufia fluminis</name>
    <dbReference type="NCBI Taxonomy" id="191047"/>
    <lineage>
        <taxon>Eukaryota</taxon>
        <taxon>Fungi</taxon>
        <taxon>Dikarya</taxon>
        <taxon>Ascomycota</taxon>
        <taxon>Pezizomycotina</taxon>
        <taxon>Eurotiomycetes</taxon>
        <taxon>Chaetothyriomycetidae</taxon>
        <taxon>Chaetothyriales</taxon>
        <taxon>Trichomeriaceae</taxon>
        <taxon>Knufia</taxon>
    </lineage>
</organism>
<name>A0AAN8I8W2_9EURO</name>
<comment type="similarity">
    <text evidence="2">Belongs to the prenylcysteine oxidase family.</text>
</comment>
<keyword evidence="5" id="KW-0274">FAD</keyword>
<dbReference type="Gene3D" id="3.50.50.60">
    <property type="entry name" value="FAD/NAD(P)-binding domain"/>
    <property type="match status" value="1"/>
</dbReference>
<dbReference type="PANTHER" id="PTHR15944:SF0">
    <property type="entry name" value="PRENYLCYSTEINE LYASE DOMAIN-CONTAINING PROTEIN"/>
    <property type="match status" value="1"/>
</dbReference>
<keyword evidence="7" id="KW-0325">Glycoprotein</keyword>
<dbReference type="InterPro" id="IPR010795">
    <property type="entry name" value="Prenylcys_lyase"/>
</dbReference>
<dbReference type="SUPFAM" id="SSF51905">
    <property type="entry name" value="FAD/NAD(P)-binding domain"/>
    <property type="match status" value="1"/>
</dbReference>
<dbReference type="PIRSF" id="PIRSF036292">
    <property type="entry name" value="Prenylcysteine_oxidase"/>
    <property type="match status" value="1"/>
</dbReference>
<dbReference type="InterPro" id="IPR017046">
    <property type="entry name" value="Prenylcysteine_Oxase1"/>
</dbReference>
<keyword evidence="4 9" id="KW-0732">Signal</keyword>
<evidence type="ECO:0000256" key="4">
    <source>
        <dbReference type="ARBA" id="ARBA00022729"/>
    </source>
</evidence>
<proteinExistence type="inferred from homology"/>
<evidence type="ECO:0000256" key="9">
    <source>
        <dbReference type="SAM" id="SignalP"/>
    </source>
</evidence>
<evidence type="ECO:0000256" key="2">
    <source>
        <dbReference type="ARBA" id="ARBA00009967"/>
    </source>
</evidence>
<dbReference type="Pfam" id="PF07156">
    <property type="entry name" value="Prenylcys_lyase"/>
    <property type="match status" value="2"/>
</dbReference>
<evidence type="ECO:0000256" key="8">
    <source>
        <dbReference type="SAM" id="MobiDB-lite"/>
    </source>
</evidence>
<comment type="caution">
    <text evidence="11">The sequence shown here is derived from an EMBL/GenBank/DDBJ whole genome shotgun (WGS) entry which is preliminary data.</text>
</comment>
<feature type="domain" description="Prenylcysteine lyase" evidence="10">
    <location>
        <begin position="165"/>
        <end position="532"/>
    </location>
</feature>
<keyword evidence="6" id="KW-0560">Oxidoreductase</keyword>
<dbReference type="InterPro" id="IPR036188">
    <property type="entry name" value="FAD/NAD-bd_sf"/>
</dbReference>
<feature type="domain" description="Prenylcysteine lyase" evidence="10">
    <location>
        <begin position="572"/>
        <end position="610"/>
    </location>
</feature>
<feature type="chain" id="PRO_5042953942" description="Prenylcysteine lyase domain-containing protein" evidence="9">
    <location>
        <begin position="22"/>
        <end position="621"/>
    </location>
</feature>
<dbReference type="GO" id="GO:0030327">
    <property type="term" value="P:prenylated protein catabolic process"/>
    <property type="evidence" value="ECO:0007669"/>
    <property type="project" value="TreeGrafter"/>
</dbReference>
<gene>
    <name evidence="11" type="ORF">OHC33_001184</name>
</gene>
<dbReference type="Pfam" id="PF13450">
    <property type="entry name" value="NAD_binding_8"/>
    <property type="match status" value="1"/>
</dbReference>
<protein>
    <recommendedName>
        <fullName evidence="10">Prenylcysteine lyase domain-containing protein</fullName>
    </recommendedName>
</protein>
<dbReference type="Proteomes" id="UP001316803">
    <property type="component" value="Unassembled WGS sequence"/>
</dbReference>
<keyword evidence="3" id="KW-0285">Flavoprotein</keyword>
<accession>A0AAN8I8W2</accession>
<keyword evidence="12" id="KW-1185">Reference proteome</keyword>
<evidence type="ECO:0000256" key="6">
    <source>
        <dbReference type="ARBA" id="ARBA00023002"/>
    </source>
</evidence>
<feature type="signal peptide" evidence="9">
    <location>
        <begin position="1"/>
        <end position="21"/>
    </location>
</feature>
<sequence>MRLHIHTFLTCLLTLLNHTNAQQSQSPLTSPKVPSPQPYRIAIIGAGAAGSSAAYHLSQYANTTQHDLRPLDITIFESTSHIGGRATTVNALSDPRYPVELGASIFVNINQILFNATRDFNLPSNDRIYENTGSSYDIGIWDGQTFVFTLPNRDDTSGLKGTLGSYWDIAKLLWKYGLSPIRLRNLQQTTISKFLRLYSDIFPFKDLTRAASAVDLLDTTGQSGTQILSANGISEKFSREIIQASSRVNYAQNLHDFHGLETMVCMSTEGAMSISGGNWQIFDRMIRSSGAKLNLNTTIAWIQHNEMLDMTILHDQNHGSYYFDTVILAAPYNTSTGSSYSKPFISPEPPPIQKVDYVSLHVTLFTSPHRPSPSFFNLDSTDPQSINSIPDTILTTLPGPLDPFPLGRGESAVGPSTFWSLSTLRVLHPSTDGFESIPSTVSSGHIPLENLELNTTQYLYKIFSPAPLSASFMRELFGWEEDDTFSEHGEDREGGRKSEDGISTLPNDLISWSYEKTWNSYPYLPPTREFDCFDMYGCGREDDEENSEQSRGQDSKNEQSRGQGYEYAQNDMSGRLWYTSGMERFISTMETSALAGRNVARLIVDGLERDARAKEMTGMEG</sequence>
<evidence type="ECO:0000259" key="10">
    <source>
        <dbReference type="Pfam" id="PF07156"/>
    </source>
</evidence>
<evidence type="ECO:0000313" key="11">
    <source>
        <dbReference type="EMBL" id="KAK5957994.1"/>
    </source>
</evidence>
<evidence type="ECO:0000256" key="1">
    <source>
        <dbReference type="ARBA" id="ARBA00001974"/>
    </source>
</evidence>
<evidence type="ECO:0000256" key="7">
    <source>
        <dbReference type="ARBA" id="ARBA00023180"/>
    </source>
</evidence>
<dbReference type="EMBL" id="JAKLMC020000002">
    <property type="protein sequence ID" value="KAK5957994.1"/>
    <property type="molecule type" value="Genomic_DNA"/>
</dbReference>
<evidence type="ECO:0000313" key="12">
    <source>
        <dbReference type="Proteomes" id="UP001316803"/>
    </source>
</evidence>
<dbReference type="PANTHER" id="PTHR15944">
    <property type="entry name" value="FARNESYLCYSTEINE LYASE"/>
    <property type="match status" value="1"/>
</dbReference>
<dbReference type="AlphaFoldDB" id="A0AAN8I8W2"/>
<evidence type="ECO:0000256" key="5">
    <source>
        <dbReference type="ARBA" id="ARBA00022827"/>
    </source>
</evidence>
<feature type="region of interest" description="Disordered" evidence="8">
    <location>
        <begin position="539"/>
        <end position="566"/>
    </location>
</feature>
<dbReference type="GO" id="GO:0030328">
    <property type="term" value="P:prenylcysteine catabolic process"/>
    <property type="evidence" value="ECO:0007669"/>
    <property type="project" value="InterPro"/>
</dbReference>
<reference evidence="11 12" key="1">
    <citation type="submission" date="2022-12" db="EMBL/GenBank/DDBJ databases">
        <title>Genomic features and morphological characterization of a novel Knufia sp. strain isolated from spacecraft assembly facility.</title>
        <authorList>
            <person name="Teixeira M."/>
            <person name="Chander A.M."/>
            <person name="Stajich J.E."/>
            <person name="Venkateswaran K."/>
        </authorList>
    </citation>
    <scope>NUCLEOTIDE SEQUENCE [LARGE SCALE GENOMIC DNA]</scope>
    <source>
        <strain evidence="11 12">FJI-L2-BK-P2</strain>
    </source>
</reference>
<dbReference type="GO" id="GO:0001735">
    <property type="term" value="F:prenylcysteine oxidase activity"/>
    <property type="evidence" value="ECO:0007669"/>
    <property type="project" value="InterPro"/>
</dbReference>
<comment type="cofactor">
    <cofactor evidence="1">
        <name>FAD</name>
        <dbReference type="ChEBI" id="CHEBI:57692"/>
    </cofactor>
</comment>
<evidence type="ECO:0000256" key="3">
    <source>
        <dbReference type="ARBA" id="ARBA00022630"/>
    </source>
</evidence>